<organism evidence="1 2">
    <name type="scientific">Alkaliphilus peptidifermentans DSM 18978</name>
    <dbReference type="NCBI Taxonomy" id="1120976"/>
    <lineage>
        <taxon>Bacteria</taxon>
        <taxon>Bacillati</taxon>
        <taxon>Bacillota</taxon>
        <taxon>Clostridia</taxon>
        <taxon>Peptostreptococcales</taxon>
        <taxon>Natronincolaceae</taxon>
        <taxon>Alkaliphilus</taxon>
    </lineage>
</organism>
<name>A0A1G5FUQ6_9FIRM</name>
<dbReference type="RefSeq" id="WP_091541808.1">
    <property type="nucleotide sequence ID" value="NZ_FMUS01000008.1"/>
</dbReference>
<proteinExistence type="predicted"/>
<dbReference type="EMBL" id="FMUS01000008">
    <property type="protein sequence ID" value="SCY43102.1"/>
    <property type="molecule type" value="Genomic_DNA"/>
</dbReference>
<evidence type="ECO:0000313" key="2">
    <source>
        <dbReference type="Proteomes" id="UP000198636"/>
    </source>
</evidence>
<keyword evidence="2" id="KW-1185">Reference proteome</keyword>
<protein>
    <submittedName>
        <fullName evidence="1">Mannosyl-glycoprotein endo-beta-N-acetylglucosaminidase</fullName>
    </submittedName>
</protein>
<dbReference type="Proteomes" id="UP000198636">
    <property type="component" value="Unassembled WGS sequence"/>
</dbReference>
<evidence type="ECO:0000313" key="1">
    <source>
        <dbReference type="EMBL" id="SCY43102.1"/>
    </source>
</evidence>
<gene>
    <name evidence="1" type="ORF">SAMN03080606_01503</name>
</gene>
<reference evidence="1 2" key="1">
    <citation type="submission" date="2016-10" db="EMBL/GenBank/DDBJ databases">
        <authorList>
            <person name="de Groot N.N."/>
        </authorList>
    </citation>
    <scope>NUCLEOTIDE SEQUENCE [LARGE SCALE GENOMIC DNA]</scope>
    <source>
        <strain evidence="1 2">DSM 18978</strain>
    </source>
</reference>
<sequence>MEDFSKELKALKIILKDDIIKLRQYIHKKYPHYDNHKRALVLGNAIRSIVDKNLSGFPRQYRSSIRERLLSQSLLTGQEGIFLYDVLQTTLSMDIEEDSFFDEVSTWVNSHVTTPIDSHTIKEYHFKKLQAHTYEINPLFDSNTSILISNTDAIYCKEIAPSPVADDSTAIDPSSKHTLRYVLALFFSLIIIGQLTIPMPKADEPSPLIIIEEPITYVYSHLPAHFYYKEIDTTKLKLYLNTRDSLLAEEPYFSAIIEVSKEFQLNALILFAIAGHEQGFVPKNHPSAEKIANNPFNVFNSWQSYNTDIYDTSAIAARTIINLSKDRPEEIEPFKWINRRYAEDENWWIGVTSIYNRLEQEVE</sequence>
<dbReference type="STRING" id="1120976.SAMN03080606_01503"/>
<dbReference type="AlphaFoldDB" id="A0A1G5FUQ6"/>
<accession>A0A1G5FUQ6</accession>